<evidence type="ECO:0000313" key="2">
    <source>
        <dbReference type="EMBL" id="NHO64556.1"/>
    </source>
</evidence>
<gene>
    <name evidence="2" type="ORF">G8770_03215</name>
</gene>
<dbReference type="AlphaFoldDB" id="A0A9E5JU45"/>
<evidence type="ECO:0000256" key="1">
    <source>
        <dbReference type="SAM" id="SignalP"/>
    </source>
</evidence>
<dbReference type="Proteomes" id="UP000787472">
    <property type="component" value="Unassembled WGS sequence"/>
</dbReference>
<evidence type="ECO:0000313" key="3">
    <source>
        <dbReference type="Proteomes" id="UP000787472"/>
    </source>
</evidence>
<comment type="caution">
    <text evidence="2">The sequence shown here is derived from an EMBL/GenBank/DDBJ whole genome shotgun (WGS) entry which is preliminary data.</text>
</comment>
<proteinExistence type="predicted"/>
<accession>A0A9E5JU45</accession>
<sequence length="96" mass="10576">MRKWLAVSCMVVLGLVSAELMAADESEKQEPKTISGMSIVGNDEAPKSLFIVPWKSSEIGFESGLTAQGLLDGSLRPIDKEVLNRELDYFEIRSSE</sequence>
<dbReference type="EMBL" id="JAAONZ010000002">
    <property type="protein sequence ID" value="NHO64556.1"/>
    <property type="molecule type" value="Genomic_DNA"/>
</dbReference>
<reference evidence="2" key="1">
    <citation type="submission" date="2020-03" db="EMBL/GenBank/DDBJ databases">
        <authorList>
            <person name="Guo F."/>
        </authorList>
    </citation>
    <scope>NUCLEOTIDE SEQUENCE</scope>
    <source>
        <strain evidence="2">JCM 30134</strain>
    </source>
</reference>
<organism evidence="2 3">
    <name type="scientific">Pseudomaricurvus hydrocarbonicus</name>
    <dbReference type="NCBI Taxonomy" id="1470433"/>
    <lineage>
        <taxon>Bacteria</taxon>
        <taxon>Pseudomonadati</taxon>
        <taxon>Pseudomonadota</taxon>
        <taxon>Gammaproteobacteria</taxon>
        <taxon>Cellvibrionales</taxon>
        <taxon>Cellvibrionaceae</taxon>
        <taxon>Pseudomaricurvus</taxon>
    </lineage>
</organism>
<protein>
    <submittedName>
        <fullName evidence="2">Uncharacterized protein</fullName>
    </submittedName>
</protein>
<keyword evidence="1" id="KW-0732">Signal</keyword>
<feature type="chain" id="PRO_5038739211" evidence="1">
    <location>
        <begin position="23"/>
        <end position="96"/>
    </location>
</feature>
<feature type="signal peptide" evidence="1">
    <location>
        <begin position="1"/>
        <end position="22"/>
    </location>
</feature>
<keyword evidence="3" id="KW-1185">Reference proteome</keyword>
<name>A0A9E5JU45_9GAMM</name>